<accession>A0A8J6NIK8</accession>
<evidence type="ECO:0000256" key="1">
    <source>
        <dbReference type="SAM" id="MobiDB-lite"/>
    </source>
</evidence>
<feature type="compositionally biased region" description="Basic and acidic residues" evidence="1">
    <location>
        <begin position="50"/>
        <end position="59"/>
    </location>
</feature>
<dbReference type="Proteomes" id="UP000614469">
    <property type="component" value="Unassembled WGS sequence"/>
</dbReference>
<comment type="caution">
    <text evidence="2">The sequence shown here is derived from an EMBL/GenBank/DDBJ whole genome shotgun (WGS) entry which is preliminary data.</text>
</comment>
<name>A0A8J6NIK8_9CHLR</name>
<protein>
    <submittedName>
        <fullName evidence="2">Uncharacterized protein</fullName>
    </submittedName>
</protein>
<dbReference type="EMBL" id="JACNJN010000222">
    <property type="protein sequence ID" value="MBC8337043.1"/>
    <property type="molecule type" value="Genomic_DNA"/>
</dbReference>
<dbReference type="AlphaFoldDB" id="A0A8J6NIK8"/>
<sequence length="76" mass="8090">MILNTPLEVSKDDEEEGSPSQDGNSPLTPASLRLLPLSRMAGEGGSSETRTGEGVKIDRSAEALRVCHHPTTFPSK</sequence>
<proteinExistence type="predicted"/>
<evidence type="ECO:0000313" key="2">
    <source>
        <dbReference type="EMBL" id="MBC8337043.1"/>
    </source>
</evidence>
<organism evidence="2 3">
    <name type="scientific">Candidatus Desulfolinea nitratireducens</name>
    <dbReference type="NCBI Taxonomy" id="2841698"/>
    <lineage>
        <taxon>Bacteria</taxon>
        <taxon>Bacillati</taxon>
        <taxon>Chloroflexota</taxon>
        <taxon>Anaerolineae</taxon>
        <taxon>Anaerolineales</taxon>
        <taxon>Anaerolineales incertae sedis</taxon>
        <taxon>Candidatus Desulfolinea</taxon>
    </lineage>
</organism>
<reference evidence="2 3" key="1">
    <citation type="submission" date="2020-08" db="EMBL/GenBank/DDBJ databases">
        <title>Bridging the membrane lipid divide: bacteria of the FCB group superphylum have the potential to synthesize archaeal ether lipids.</title>
        <authorList>
            <person name="Villanueva L."/>
            <person name="Von Meijenfeldt F.A.B."/>
            <person name="Westbye A.B."/>
            <person name="Yadav S."/>
            <person name="Hopmans E.C."/>
            <person name="Dutilh B.E."/>
            <person name="Sinninghe Damste J.S."/>
        </authorList>
    </citation>
    <scope>NUCLEOTIDE SEQUENCE [LARGE SCALE GENOMIC DNA]</scope>
    <source>
        <strain evidence="2">NIOZ-UU36</strain>
    </source>
</reference>
<gene>
    <name evidence="2" type="ORF">H8E29_17440</name>
</gene>
<feature type="compositionally biased region" description="Polar residues" evidence="1">
    <location>
        <begin position="18"/>
        <end position="28"/>
    </location>
</feature>
<feature type="region of interest" description="Disordered" evidence="1">
    <location>
        <begin position="1"/>
        <end position="59"/>
    </location>
</feature>
<evidence type="ECO:0000313" key="3">
    <source>
        <dbReference type="Proteomes" id="UP000614469"/>
    </source>
</evidence>